<dbReference type="Proteomes" id="UP001595791">
    <property type="component" value="Unassembled WGS sequence"/>
</dbReference>
<accession>A0ABV8MQE4</accession>
<protein>
    <submittedName>
        <fullName evidence="2">NAD-dependent epimerase/dehydratase family protein</fullName>
    </submittedName>
</protein>
<dbReference type="InterPro" id="IPR051783">
    <property type="entry name" value="NAD(P)-dependent_oxidoreduct"/>
</dbReference>
<sequence length="291" mass="32433">MQRLLIVGCGDVMRRALPWLCRRFRVYALARSAEQAAILRSLGAIPLQGDLDRATSLRRLAGLAHRVIHSAPPAASGNDDPRTRRLLAALARGAILPRTLVYISTTGVYGNSAGAWIDESAPLRPESPRALRRVAAEQRLRQFGRRHRCRVALLRAPGIYAEERLPLARLRAGTPALIEADDGYSNHIHADDLARAACLALFRGRGGRAFNIVDDSRWKMGEWFDQVADAAGLPHPPRLPREAAQQAVDPALWSFMRESRRLRNGRMKRELKLRLAHPTPTATLQRLRAAR</sequence>
<dbReference type="InterPro" id="IPR001509">
    <property type="entry name" value="Epimerase_deHydtase"/>
</dbReference>
<evidence type="ECO:0000313" key="2">
    <source>
        <dbReference type="EMBL" id="MFC4159480.1"/>
    </source>
</evidence>
<keyword evidence="3" id="KW-1185">Reference proteome</keyword>
<dbReference type="SUPFAM" id="SSF51735">
    <property type="entry name" value="NAD(P)-binding Rossmann-fold domains"/>
    <property type="match status" value="1"/>
</dbReference>
<evidence type="ECO:0000259" key="1">
    <source>
        <dbReference type="Pfam" id="PF01370"/>
    </source>
</evidence>
<dbReference type="Gene3D" id="3.40.50.720">
    <property type="entry name" value="NAD(P)-binding Rossmann-like Domain"/>
    <property type="match status" value="1"/>
</dbReference>
<comment type="caution">
    <text evidence="2">The sequence shown here is derived from an EMBL/GenBank/DDBJ whole genome shotgun (WGS) entry which is preliminary data.</text>
</comment>
<evidence type="ECO:0000313" key="3">
    <source>
        <dbReference type="Proteomes" id="UP001595791"/>
    </source>
</evidence>
<organism evidence="2 3">
    <name type="scientific">Chitinimonas lacunae</name>
    <dbReference type="NCBI Taxonomy" id="1963018"/>
    <lineage>
        <taxon>Bacteria</taxon>
        <taxon>Pseudomonadati</taxon>
        <taxon>Pseudomonadota</taxon>
        <taxon>Betaproteobacteria</taxon>
        <taxon>Neisseriales</taxon>
        <taxon>Chitinibacteraceae</taxon>
        <taxon>Chitinimonas</taxon>
    </lineage>
</organism>
<dbReference type="EMBL" id="JBHSBU010000001">
    <property type="protein sequence ID" value="MFC4159480.1"/>
    <property type="molecule type" value="Genomic_DNA"/>
</dbReference>
<dbReference type="PANTHER" id="PTHR48079:SF6">
    <property type="entry name" value="NAD(P)-BINDING DOMAIN-CONTAINING PROTEIN-RELATED"/>
    <property type="match status" value="1"/>
</dbReference>
<dbReference type="InterPro" id="IPR036291">
    <property type="entry name" value="NAD(P)-bd_dom_sf"/>
</dbReference>
<dbReference type="Pfam" id="PF01370">
    <property type="entry name" value="Epimerase"/>
    <property type="match status" value="1"/>
</dbReference>
<dbReference type="PANTHER" id="PTHR48079">
    <property type="entry name" value="PROTEIN YEEZ"/>
    <property type="match status" value="1"/>
</dbReference>
<reference evidence="3" key="1">
    <citation type="journal article" date="2019" name="Int. J. Syst. Evol. Microbiol.">
        <title>The Global Catalogue of Microorganisms (GCM) 10K type strain sequencing project: providing services to taxonomists for standard genome sequencing and annotation.</title>
        <authorList>
            <consortium name="The Broad Institute Genomics Platform"/>
            <consortium name="The Broad Institute Genome Sequencing Center for Infectious Disease"/>
            <person name="Wu L."/>
            <person name="Ma J."/>
        </authorList>
    </citation>
    <scope>NUCLEOTIDE SEQUENCE [LARGE SCALE GENOMIC DNA]</scope>
    <source>
        <strain evidence="3">LMG 29894</strain>
    </source>
</reference>
<feature type="domain" description="NAD-dependent epimerase/dehydratase" evidence="1">
    <location>
        <begin position="83"/>
        <end position="212"/>
    </location>
</feature>
<proteinExistence type="predicted"/>
<name>A0ABV8MQE4_9NEIS</name>
<dbReference type="RefSeq" id="WP_378163276.1">
    <property type="nucleotide sequence ID" value="NZ_JBHSBU010000001.1"/>
</dbReference>
<gene>
    <name evidence="2" type="ORF">ACFOW7_08955</name>
</gene>